<evidence type="ECO:0000256" key="3">
    <source>
        <dbReference type="ARBA" id="ARBA00023004"/>
    </source>
</evidence>
<proteinExistence type="predicted"/>
<dbReference type="Pfam" id="PF09360">
    <property type="entry name" value="zf-CDGSH"/>
    <property type="match status" value="1"/>
</dbReference>
<evidence type="ECO:0000313" key="6">
    <source>
        <dbReference type="EMBL" id="ROP90823.1"/>
    </source>
</evidence>
<dbReference type="InterPro" id="IPR018967">
    <property type="entry name" value="FeS-contain_CDGSH-typ"/>
</dbReference>
<dbReference type="OrthoDB" id="9795032at2"/>
<dbReference type="Gene3D" id="3.40.5.90">
    <property type="entry name" value="CDGSH iron-sulfur domain, mitoNEET-type"/>
    <property type="match status" value="2"/>
</dbReference>
<dbReference type="AlphaFoldDB" id="A0A3N1L825"/>
<dbReference type="EMBL" id="RJKX01000014">
    <property type="protein sequence ID" value="ROP90823.1"/>
    <property type="molecule type" value="Genomic_DNA"/>
</dbReference>
<comment type="caution">
    <text evidence="6">The sequence shown here is derived from an EMBL/GenBank/DDBJ whole genome shotgun (WGS) entry which is preliminary data.</text>
</comment>
<organism evidence="6 7">
    <name type="scientific">Stella humosa</name>
    <dbReference type="NCBI Taxonomy" id="94"/>
    <lineage>
        <taxon>Bacteria</taxon>
        <taxon>Pseudomonadati</taxon>
        <taxon>Pseudomonadota</taxon>
        <taxon>Alphaproteobacteria</taxon>
        <taxon>Rhodospirillales</taxon>
        <taxon>Stellaceae</taxon>
        <taxon>Stella</taxon>
    </lineage>
</organism>
<dbReference type="Proteomes" id="UP000278222">
    <property type="component" value="Unassembled WGS sequence"/>
</dbReference>
<dbReference type="InterPro" id="IPR042216">
    <property type="entry name" value="MitoNEET_CISD"/>
</dbReference>
<keyword evidence="3" id="KW-0408">Iron</keyword>
<evidence type="ECO:0000256" key="1">
    <source>
        <dbReference type="ARBA" id="ARBA00022714"/>
    </source>
</evidence>
<dbReference type="GO" id="GO:0005737">
    <property type="term" value="C:cytoplasm"/>
    <property type="evidence" value="ECO:0007669"/>
    <property type="project" value="UniProtKB-ARBA"/>
</dbReference>
<dbReference type="SMART" id="SM00704">
    <property type="entry name" value="ZnF_CDGSH"/>
    <property type="match status" value="2"/>
</dbReference>
<gene>
    <name evidence="6" type="ORF">EDC65_2682</name>
</gene>
<evidence type="ECO:0000256" key="2">
    <source>
        <dbReference type="ARBA" id="ARBA00022723"/>
    </source>
</evidence>
<dbReference type="InterPro" id="IPR052950">
    <property type="entry name" value="CISD"/>
</dbReference>
<dbReference type="PANTHER" id="PTHR46491">
    <property type="entry name" value="CDGSH IRON SULFUR DOMAIN PROTEIN HOMOLOG"/>
    <property type="match status" value="1"/>
</dbReference>
<name>A0A3N1L825_9PROT</name>
<keyword evidence="4" id="KW-0411">Iron-sulfur</keyword>
<dbReference type="GO" id="GO:0051537">
    <property type="term" value="F:2 iron, 2 sulfur cluster binding"/>
    <property type="evidence" value="ECO:0007669"/>
    <property type="project" value="UniProtKB-KW"/>
</dbReference>
<keyword evidence="7" id="KW-1185">Reference proteome</keyword>
<accession>A0A3N1L825</accession>
<keyword evidence="2" id="KW-0479">Metal-binding</keyword>
<dbReference type="GO" id="GO:0046872">
    <property type="term" value="F:metal ion binding"/>
    <property type="evidence" value="ECO:0007669"/>
    <property type="project" value="UniProtKB-KW"/>
</dbReference>
<dbReference type="RefSeq" id="WP_123690233.1">
    <property type="nucleotide sequence ID" value="NZ_AP019700.1"/>
</dbReference>
<evidence type="ECO:0000256" key="4">
    <source>
        <dbReference type="ARBA" id="ARBA00023014"/>
    </source>
</evidence>
<feature type="domain" description="Iron-binding zinc finger CDGSH type" evidence="5">
    <location>
        <begin position="49"/>
        <end position="78"/>
    </location>
</feature>
<evidence type="ECO:0000313" key="7">
    <source>
        <dbReference type="Proteomes" id="UP000278222"/>
    </source>
</evidence>
<dbReference type="PANTHER" id="PTHR46491:SF3">
    <property type="entry name" value="CDGSH IRON-SULFUR DOMAIN-CONTAINING PROTEIN 3, MITOCHONDRIAL"/>
    <property type="match status" value="1"/>
</dbReference>
<reference evidence="6 7" key="1">
    <citation type="submission" date="2018-11" db="EMBL/GenBank/DDBJ databases">
        <title>Genomic Encyclopedia of Type Strains, Phase IV (KMG-IV): sequencing the most valuable type-strain genomes for metagenomic binning, comparative biology and taxonomic classification.</title>
        <authorList>
            <person name="Goeker M."/>
        </authorList>
    </citation>
    <scope>NUCLEOTIDE SEQUENCE [LARGE SCALE GENOMIC DNA]</scope>
    <source>
        <strain evidence="6 7">DSM 5900</strain>
    </source>
</reference>
<evidence type="ECO:0000259" key="5">
    <source>
        <dbReference type="SMART" id="SM00704"/>
    </source>
</evidence>
<keyword evidence="1" id="KW-0001">2Fe-2S</keyword>
<protein>
    <submittedName>
        <fullName evidence="6">Iron-binding CDGSH zinc finger protein</fullName>
    </submittedName>
</protein>
<feature type="domain" description="Iron-binding zinc finger CDGSH type" evidence="5">
    <location>
        <begin position="9"/>
        <end position="46"/>
    </location>
</feature>
<sequence>MTDPVPAQLAPYNVKVRAGRKYFWCACGRSRQQPFCDGSHGGTGITAMQWTAAADGEIWFCGCKRTANAPLCDGSHERA</sequence>